<organism evidence="5 6">
    <name type="scientific">Prosthecochloris marina</name>
    <dbReference type="NCBI Taxonomy" id="2017681"/>
    <lineage>
        <taxon>Bacteria</taxon>
        <taxon>Pseudomonadati</taxon>
        <taxon>Chlorobiota</taxon>
        <taxon>Chlorobiia</taxon>
        <taxon>Chlorobiales</taxon>
        <taxon>Chlorobiaceae</taxon>
        <taxon>Prosthecochloris</taxon>
    </lineage>
</organism>
<dbReference type="InterPro" id="IPR008854">
    <property type="entry name" value="TPMT"/>
</dbReference>
<dbReference type="PROSITE" id="PS51585">
    <property type="entry name" value="SAM_MT_TPMT"/>
    <property type="match status" value="1"/>
</dbReference>
<accession>A0A317T592</accession>
<dbReference type="CDD" id="cd02440">
    <property type="entry name" value="AdoMet_MTases"/>
    <property type="match status" value="1"/>
</dbReference>
<evidence type="ECO:0000256" key="3">
    <source>
        <dbReference type="ARBA" id="ARBA00022691"/>
    </source>
</evidence>
<dbReference type="Gene3D" id="3.40.50.150">
    <property type="entry name" value="Vaccinia Virus protein VP39"/>
    <property type="match status" value="1"/>
</dbReference>
<dbReference type="InterPro" id="IPR029063">
    <property type="entry name" value="SAM-dependent_MTases_sf"/>
</dbReference>
<dbReference type="Proteomes" id="UP000246278">
    <property type="component" value="Unassembled WGS sequence"/>
</dbReference>
<keyword evidence="1 5" id="KW-0489">Methyltransferase</keyword>
<evidence type="ECO:0000313" key="6">
    <source>
        <dbReference type="Proteomes" id="UP000246278"/>
    </source>
</evidence>
<sequence>MLEENRFEERYAKGEIPWDLGRVDANLVAMVEKMPIAGCRALDLGCGTGDNSIWLARQAFDVTGVDISTLAIKQARSKALQNGVECRFVVADFLKERVGEAPFDFVFDRGCFHSLDSQQQHALFAQNVSIHLDHEGVWLSLIASTDAPQRDPGPPRLSAAEIAIAVEPFFEILSLVSGNLDSNRSDPVRCWVCVMKKRGG</sequence>
<feature type="domain" description="Methyltransferase" evidence="4">
    <location>
        <begin position="42"/>
        <end position="126"/>
    </location>
</feature>
<dbReference type="PANTHER" id="PTHR43464:SF19">
    <property type="entry name" value="UBIQUINONE BIOSYNTHESIS O-METHYLTRANSFERASE, MITOCHONDRIAL"/>
    <property type="match status" value="1"/>
</dbReference>
<dbReference type="GO" id="GO:0008757">
    <property type="term" value="F:S-adenosylmethionine-dependent methyltransferase activity"/>
    <property type="evidence" value="ECO:0007669"/>
    <property type="project" value="InterPro"/>
</dbReference>
<evidence type="ECO:0000259" key="4">
    <source>
        <dbReference type="Pfam" id="PF13649"/>
    </source>
</evidence>
<dbReference type="PANTHER" id="PTHR43464">
    <property type="entry name" value="METHYLTRANSFERASE"/>
    <property type="match status" value="1"/>
</dbReference>
<dbReference type="AlphaFoldDB" id="A0A317T592"/>
<comment type="caution">
    <text evidence="5">The sequence shown here is derived from an EMBL/GenBank/DDBJ whole genome shotgun (WGS) entry which is preliminary data.</text>
</comment>
<protein>
    <submittedName>
        <fullName evidence="5">Methyltransferase type 11</fullName>
    </submittedName>
</protein>
<dbReference type="InterPro" id="IPR041698">
    <property type="entry name" value="Methyltransf_25"/>
</dbReference>
<dbReference type="OrthoDB" id="9792690at2"/>
<evidence type="ECO:0000256" key="1">
    <source>
        <dbReference type="ARBA" id="ARBA00022603"/>
    </source>
</evidence>
<dbReference type="Pfam" id="PF13649">
    <property type="entry name" value="Methyltransf_25"/>
    <property type="match status" value="1"/>
</dbReference>
<name>A0A317T592_9CHLB</name>
<gene>
    <name evidence="5" type="ORF">CR164_08260</name>
</gene>
<dbReference type="EMBL" id="PDNZ01000005">
    <property type="protein sequence ID" value="PWW81804.1"/>
    <property type="molecule type" value="Genomic_DNA"/>
</dbReference>
<dbReference type="SUPFAM" id="SSF53335">
    <property type="entry name" value="S-adenosyl-L-methionine-dependent methyltransferases"/>
    <property type="match status" value="1"/>
</dbReference>
<evidence type="ECO:0000313" key="5">
    <source>
        <dbReference type="EMBL" id="PWW81804.1"/>
    </source>
</evidence>
<evidence type="ECO:0000256" key="2">
    <source>
        <dbReference type="ARBA" id="ARBA00022679"/>
    </source>
</evidence>
<keyword evidence="3" id="KW-0949">S-adenosyl-L-methionine</keyword>
<dbReference type="RefSeq" id="WP_110023451.1">
    <property type="nucleotide sequence ID" value="NZ_PDNZ01000005.1"/>
</dbReference>
<reference evidence="6" key="1">
    <citation type="submission" date="2017-10" db="EMBL/GenBank/DDBJ databases">
        <authorList>
            <person name="Gaisin V.A."/>
            <person name="Rysina M.S."/>
            <person name="Grouzdev D.S."/>
        </authorList>
    </citation>
    <scope>NUCLEOTIDE SEQUENCE [LARGE SCALE GENOMIC DNA]</scope>
    <source>
        <strain evidence="6">V1</strain>
    </source>
</reference>
<keyword evidence="6" id="KW-1185">Reference proteome</keyword>
<proteinExistence type="predicted"/>
<keyword evidence="2 5" id="KW-0808">Transferase</keyword>
<dbReference type="GO" id="GO:0032259">
    <property type="term" value="P:methylation"/>
    <property type="evidence" value="ECO:0007669"/>
    <property type="project" value="UniProtKB-KW"/>
</dbReference>